<dbReference type="Gene3D" id="1.20.5.190">
    <property type="match status" value="1"/>
</dbReference>
<feature type="region of interest" description="Disordered" evidence="1">
    <location>
        <begin position="466"/>
        <end position="497"/>
    </location>
</feature>
<dbReference type="AlphaFoldDB" id="A0A7S1LCP6"/>
<dbReference type="EMBL" id="HBGF01009152">
    <property type="protein sequence ID" value="CAD9098879.1"/>
    <property type="molecule type" value="Transcribed_RNA"/>
</dbReference>
<dbReference type="GO" id="GO:0005524">
    <property type="term" value="F:ATP binding"/>
    <property type="evidence" value="ECO:0007669"/>
    <property type="project" value="InterPro"/>
</dbReference>
<dbReference type="InterPro" id="IPR027417">
    <property type="entry name" value="P-loop_NTPase"/>
</dbReference>
<dbReference type="PANTHER" id="PTHR14690">
    <property type="entry name" value="IQ MOTIF CONTAINING WITH AAA DOMAIN 1"/>
    <property type="match status" value="1"/>
</dbReference>
<dbReference type="SMART" id="SM00015">
    <property type="entry name" value="IQ"/>
    <property type="match status" value="2"/>
</dbReference>
<dbReference type="InterPro" id="IPR000048">
    <property type="entry name" value="IQ_motif_EF-hand-BS"/>
</dbReference>
<proteinExistence type="predicted"/>
<dbReference type="PANTHER" id="PTHR14690:SF0">
    <property type="entry name" value="IQ MOTIF CONTAINING WITH AAA DOMAIN 1"/>
    <property type="match status" value="1"/>
</dbReference>
<feature type="region of interest" description="Disordered" evidence="1">
    <location>
        <begin position="857"/>
        <end position="883"/>
    </location>
</feature>
<evidence type="ECO:0000259" key="2">
    <source>
        <dbReference type="SMART" id="SM00382"/>
    </source>
</evidence>
<dbReference type="Pfam" id="PF00004">
    <property type="entry name" value="AAA"/>
    <property type="match status" value="1"/>
</dbReference>
<reference evidence="3" key="1">
    <citation type="submission" date="2021-01" db="EMBL/GenBank/DDBJ databases">
        <authorList>
            <person name="Corre E."/>
            <person name="Pelletier E."/>
            <person name="Niang G."/>
            <person name="Scheremetjew M."/>
            <person name="Finn R."/>
            <person name="Kale V."/>
            <person name="Holt S."/>
            <person name="Cochrane G."/>
            <person name="Meng A."/>
            <person name="Brown T."/>
            <person name="Cohen L."/>
        </authorList>
    </citation>
    <scope>NUCLEOTIDE SEQUENCE</scope>
    <source>
        <strain evidence="3">CCAP 1951/1</strain>
    </source>
</reference>
<dbReference type="InterPro" id="IPR003959">
    <property type="entry name" value="ATPase_AAA_core"/>
</dbReference>
<name>A0A7S1LCP6_NEODS</name>
<dbReference type="InterPro" id="IPR003593">
    <property type="entry name" value="AAA+_ATPase"/>
</dbReference>
<feature type="compositionally biased region" description="Basic residues" evidence="1">
    <location>
        <begin position="874"/>
        <end position="883"/>
    </location>
</feature>
<evidence type="ECO:0000313" key="3">
    <source>
        <dbReference type="EMBL" id="CAD9098879.1"/>
    </source>
</evidence>
<feature type="compositionally biased region" description="Basic residues" evidence="1">
    <location>
        <begin position="472"/>
        <end position="488"/>
    </location>
</feature>
<dbReference type="InterPro" id="IPR052267">
    <property type="entry name" value="N-DRC_Component"/>
</dbReference>
<dbReference type="PROSITE" id="PS50096">
    <property type="entry name" value="IQ"/>
    <property type="match status" value="1"/>
</dbReference>
<dbReference type="GO" id="GO:0016887">
    <property type="term" value="F:ATP hydrolysis activity"/>
    <property type="evidence" value="ECO:0007669"/>
    <property type="project" value="InterPro"/>
</dbReference>
<evidence type="ECO:0000256" key="1">
    <source>
        <dbReference type="SAM" id="MobiDB-lite"/>
    </source>
</evidence>
<dbReference type="Gene3D" id="1.10.8.60">
    <property type="match status" value="1"/>
</dbReference>
<dbReference type="Pfam" id="PF00612">
    <property type="entry name" value="IQ"/>
    <property type="match status" value="1"/>
</dbReference>
<dbReference type="Gene3D" id="3.40.50.300">
    <property type="entry name" value="P-loop containing nucleotide triphosphate hydrolases"/>
    <property type="match status" value="1"/>
</dbReference>
<feature type="region of interest" description="Disordered" evidence="1">
    <location>
        <begin position="341"/>
        <end position="389"/>
    </location>
</feature>
<protein>
    <recommendedName>
        <fullName evidence="2">AAA+ ATPase domain-containing protein</fullName>
    </recommendedName>
</protein>
<sequence length="883" mass="101406">MSSATYEHLLREALVDLSEMQEVDAKAVGRKFNIPGRKEEDHQYFLQHWTSLYLRYVQIARKLADCHDQILQPQKRQDARILLDSTIGRMLEMKDRIVTHCGEYVNLDEVLVDLKLTPDAFEIPVPSYFTEERRAEFAHECDFIQKMMENHSIDAAEFEPKPAASEQPMTLERAIAIIQCNERGRQGRQHAKLMGNIKEQTAMQNKNFEYEQHMNEDDAAKSIQKIVRGFLARKRVTDMRQEELEFLGMEMGDRVASNFQRAKLTETLKTRKQRQEGNQAELAQEAKEMRAKIKVQEGGRYMEEMLDEVLLHMANLRLMAKEDVLPEFPTEEEGGSLALLAMQPGQPSPEEEAAKKAEEEAAAAAAAKKQPQKEQKKTDKELEEEAAPTIGPSMFWSRFDHVRKRYMDTWQQHFQSTYLASKEFEQRLDKDLLRQEIMDGPGGVMAELRRCVDQLVMVEVTNLRERLERERGKKPKKPKNKKPPKKKNVKDPTEGRKIEEHEGRLIVNGFLQLSRKVRLADYIGAPNMMGSIMEEYERSQAMAQDEVKKQWERLIDNWNDYVETSLRMSKEAFQELFKRYCDRAAWTFEPSMQQVRQAVTEYCVLPLGSQIVHDLAPHANTVLLYGPAKSGKTMLTHAVCTEAGAHMFNLSPAVINREGLNLGKMVQATFRVARAMAPSVVYIDEVEKVFMGGKGKKKKKGDAGAGKSGKIKKDLIAQVKKELAPTDRVIVIGNSSAPWDGEFKEVSAFFDKMICTVHPDYASRMLLWQHRCAQRGAPLEDADYEALAYMTNLYSSGTILSIIDETLTDRRVKRVRTKAVTADEFLPAMSRAKPIFKEEYEAMREFTQKLPLNLRRARYPDDFKNDDEDDKDKKKGKKKGGKK</sequence>
<feature type="domain" description="AAA+ ATPase" evidence="2">
    <location>
        <begin position="618"/>
        <end position="760"/>
    </location>
</feature>
<dbReference type="SMART" id="SM00382">
    <property type="entry name" value="AAA"/>
    <property type="match status" value="1"/>
</dbReference>
<organism evidence="3">
    <name type="scientific">Neobodo designis</name>
    <name type="common">Flagellated protozoan</name>
    <name type="synonym">Bodo designis</name>
    <dbReference type="NCBI Taxonomy" id="312471"/>
    <lineage>
        <taxon>Eukaryota</taxon>
        <taxon>Discoba</taxon>
        <taxon>Euglenozoa</taxon>
        <taxon>Kinetoplastea</taxon>
        <taxon>Metakinetoplastina</taxon>
        <taxon>Neobodonida</taxon>
        <taxon>Neobodo</taxon>
    </lineage>
</organism>
<feature type="compositionally biased region" description="Basic and acidic residues" evidence="1">
    <location>
        <begin position="371"/>
        <end position="380"/>
    </location>
</feature>
<dbReference type="SUPFAM" id="SSF52540">
    <property type="entry name" value="P-loop containing nucleoside triphosphate hydrolases"/>
    <property type="match status" value="1"/>
</dbReference>
<gene>
    <name evidence="3" type="ORF">NDES1114_LOCUS6099</name>
</gene>
<accession>A0A7S1LCP6</accession>